<dbReference type="AlphaFoldDB" id="A0A8K0RNG0"/>
<name>A0A8K0RNG0_9HYPO</name>
<sequence length="194" mass="21461">VGTTLCLPLLNVSLTATVDGTIAHVELVQTFDNRSDAIIDTANHILPLYDRAVIASFECTIGDERRVMGLVKPRAQARQEFDEAVRDRVKAPAILEEHTPEIFETSLGNVPAKTTVEIKITYVQELKVVIMETEATEGIALTIPLSIAPRYGESLVPRDTASKLREEKLDIWVRLVNDCGVNHEGCQAESCHRI</sequence>
<comment type="caution">
    <text evidence="3">The sequence shown here is derived from an EMBL/GenBank/DDBJ whole genome shotgun (WGS) entry which is preliminary data.</text>
</comment>
<dbReference type="EMBL" id="JAGPXF010000007">
    <property type="protein sequence ID" value="KAH7236535.1"/>
    <property type="molecule type" value="Genomic_DNA"/>
</dbReference>
<feature type="signal peptide" evidence="1">
    <location>
        <begin position="1"/>
        <end position="23"/>
    </location>
</feature>
<dbReference type="Pfam" id="PF08487">
    <property type="entry name" value="VIT"/>
    <property type="match status" value="1"/>
</dbReference>
<feature type="chain" id="PRO_5035426912" description="VIT domain-containing protein" evidence="1">
    <location>
        <begin position="24"/>
        <end position="194"/>
    </location>
</feature>
<feature type="non-terminal residue" evidence="3">
    <location>
        <position position="1"/>
    </location>
</feature>
<evidence type="ECO:0000313" key="3">
    <source>
        <dbReference type="EMBL" id="KAH7236535.1"/>
    </source>
</evidence>
<dbReference type="PANTHER" id="PTHR45737">
    <property type="entry name" value="VON WILLEBRAND FACTOR A DOMAIN-CONTAINING PROTEIN 5A"/>
    <property type="match status" value="1"/>
</dbReference>
<accession>A0A8K0RNG0</accession>
<dbReference type="Proteomes" id="UP000813427">
    <property type="component" value="Unassembled WGS sequence"/>
</dbReference>
<protein>
    <recommendedName>
        <fullName evidence="2">VIT domain-containing protein</fullName>
    </recommendedName>
</protein>
<dbReference type="PROSITE" id="PS51468">
    <property type="entry name" value="VIT"/>
    <property type="match status" value="1"/>
</dbReference>
<feature type="domain" description="VIT" evidence="2">
    <location>
        <begin position="1"/>
        <end position="124"/>
    </location>
</feature>
<evidence type="ECO:0000313" key="4">
    <source>
        <dbReference type="Proteomes" id="UP000813427"/>
    </source>
</evidence>
<dbReference type="SMART" id="SM00609">
    <property type="entry name" value="VIT"/>
    <property type="match status" value="1"/>
</dbReference>
<dbReference type="PANTHER" id="PTHR45737:SF4">
    <property type="entry name" value="VON WILLEBRAND DOMAIN PROTEIN (AFU_ORTHOLOGUE AFUA_4G01160)"/>
    <property type="match status" value="1"/>
</dbReference>
<evidence type="ECO:0000256" key="1">
    <source>
        <dbReference type="SAM" id="SignalP"/>
    </source>
</evidence>
<keyword evidence="4" id="KW-1185">Reference proteome</keyword>
<dbReference type="OrthoDB" id="1729737at2759"/>
<reference evidence="3" key="1">
    <citation type="journal article" date="2021" name="Nat. Commun.">
        <title>Genetic determinants of endophytism in the Arabidopsis root mycobiome.</title>
        <authorList>
            <person name="Mesny F."/>
            <person name="Miyauchi S."/>
            <person name="Thiergart T."/>
            <person name="Pickel B."/>
            <person name="Atanasova L."/>
            <person name="Karlsson M."/>
            <person name="Huettel B."/>
            <person name="Barry K.W."/>
            <person name="Haridas S."/>
            <person name="Chen C."/>
            <person name="Bauer D."/>
            <person name="Andreopoulos W."/>
            <person name="Pangilinan J."/>
            <person name="LaButti K."/>
            <person name="Riley R."/>
            <person name="Lipzen A."/>
            <person name="Clum A."/>
            <person name="Drula E."/>
            <person name="Henrissat B."/>
            <person name="Kohler A."/>
            <person name="Grigoriev I.V."/>
            <person name="Martin F.M."/>
            <person name="Hacquard S."/>
        </authorList>
    </citation>
    <scope>NUCLEOTIDE SEQUENCE</scope>
    <source>
        <strain evidence="3">MPI-SDFR-AT-0068</strain>
    </source>
</reference>
<feature type="non-terminal residue" evidence="3">
    <location>
        <position position="194"/>
    </location>
</feature>
<organism evidence="3 4">
    <name type="scientific">Fusarium tricinctum</name>
    <dbReference type="NCBI Taxonomy" id="61284"/>
    <lineage>
        <taxon>Eukaryota</taxon>
        <taxon>Fungi</taxon>
        <taxon>Dikarya</taxon>
        <taxon>Ascomycota</taxon>
        <taxon>Pezizomycotina</taxon>
        <taxon>Sordariomycetes</taxon>
        <taxon>Hypocreomycetidae</taxon>
        <taxon>Hypocreales</taxon>
        <taxon>Nectriaceae</taxon>
        <taxon>Fusarium</taxon>
        <taxon>Fusarium tricinctum species complex</taxon>
    </lineage>
</organism>
<proteinExistence type="predicted"/>
<evidence type="ECO:0000259" key="2">
    <source>
        <dbReference type="PROSITE" id="PS51468"/>
    </source>
</evidence>
<dbReference type="InterPro" id="IPR013694">
    <property type="entry name" value="VIT"/>
</dbReference>
<gene>
    <name evidence="3" type="ORF">BKA59DRAFT_366656</name>
</gene>
<keyword evidence="1" id="KW-0732">Signal</keyword>